<evidence type="ECO:0000256" key="2">
    <source>
        <dbReference type="ARBA" id="ARBA00005695"/>
    </source>
</evidence>
<dbReference type="AlphaFoldDB" id="A0A3M0LY45"/>
<dbReference type="Gene3D" id="3.10.105.10">
    <property type="entry name" value="Dipeptide-binding Protein, Domain 3"/>
    <property type="match status" value="1"/>
</dbReference>
<protein>
    <submittedName>
        <fullName evidence="7">ABC transporter substrate-binding protein</fullName>
    </submittedName>
</protein>
<dbReference type="EMBL" id="QOKZ01000017">
    <property type="protein sequence ID" value="RMC30459.1"/>
    <property type="molecule type" value="Genomic_DNA"/>
</dbReference>
<evidence type="ECO:0000313" key="7">
    <source>
        <dbReference type="EMBL" id="RMC30459.1"/>
    </source>
</evidence>
<dbReference type="RefSeq" id="WP_122114442.1">
    <property type="nucleotide sequence ID" value="NZ_QOKZ01000017.1"/>
</dbReference>
<name>A0A3M0LY45_9RHOB</name>
<dbReference type="GO" id="GO:1904680">
    <property type="term" value="F:peptide transmembrane transporter activity"/>
    <property type="evidence" value="ECO:0007669"/>
    <property type="project" value="TreeGrafter"/>
</dbReference>
<dbReference type="Proteomes" id="UP000273516">
    <property type="component" value="Unassembled WGS sequence"/>
</dbReference>
<evidence type="ECO:0000256" key="5">
    <source>
        <dbReference type="SAM" id="SignalP"/>
    </source>
</evidence>
<evidence type="ECO:0000313" key="8">
    <source>
        <dbReference type="Proteomes" id="UP000273516"/>
    </source>
</evidence>
<dbReference type="Gene3D" id="3.40.190.10">
    <property type="entry name" value="Periplasmic binding protein-like II"/>
    <property type="match status" value="1"/>
</dbReference>
<dbReference type="OrthoDB" id="9803988at2"/>
<proteinExistence type="inferred from homology"/>
<comment type="caution">
    <text evidence="7">The sequence shown here is derived from an EMBL/GenBank/DDBJ whole genome shotgun (WGS) entry which is preliminary data.</text>
</comment>
<keyword evidence="8" id="KW-1185">Reference proteome</keyword>
<dbReference type="PANTHER" id="PTHR30290">
    <property type="entry name" value="PERIPLASMIC BINDING COMPONENT OF ABC TRANSPORTER"/>
    <property type="match status" value="1"/>
</dbReference>
<feature type="chain" id="PRO_5018088445" evidence="5">
    <location>
        <begin position="25"/>
        <end position="532"/>
    </location>
</feature>
<dbReference type="InterPro" id="IPR030678">
    <property type="entry name" value="Peptide/Ni-bd"/>
</dbReference>
<evidence type="ECO:0000259" key="6">
    <source>
        <dbReference type="Pfam" id="PF00496"/>
    </source>
</evidence>
<dbReference type="GO" id="GO:0030288">
    <property type="term" value="C:outer membrane-bounded periplasmic space"/>
    <property type="evidence" value="ECO:0007669"/>
    <property type="project" value="UniProtKB-ARBA"/>
</dbReference>
<dbReference type="PANTHER" id="PTHR30290:SF10">
    <property type="entry name" value="PERIPLASMIC OLIGOPEPTIDE-BINDING PROTEIN-RELATED"/>
    <property type="match status" value="1"/>
</dbReference>
<dbReference type="InterPro" id="IPR000914">
    <property type="entry name" value="SBP_5_dom"/>
</dbReference>
<comment type="similarity">
    <text evidence="2">Belongs to the bacterial solute-binding protein 5 family.</text>
</comment>
<feature type="domain" description="Solute-binding protein family 5" evidence="6">
    <location>
        <begin position="74"/>
        <end position="440"/>
    </location>
</feature>
<dbReference type="SUPFAM" id="SSF53850">
    <property type="entry name" value="Periplasmic binding protein-like II"/>
    <property type="match status" value="1"/>
</dbReference>
<comment type="subcellular location">
    <subcellularLocation>
        <location evidence="1">Periplasm</location>
    </subcellularLocation>
</comment>
<evidence type="ECO:0000256" key="3">
    <source>
        <dbReference type="ARBA" id="ARBA00022448"/>
    </source>
</evidence>
<keyword evidence="4 5" id="KW-0732">Signal</keyword>
<feature type="signal peptide" evidence="5">
    <location>
        <begin position="1"/>
        <end position="24"/>
    </location>
</feature>
<dbReference type="GO" id="GO:0015833">
    <property type="term" value="P:peptide transport"/>
    <property type="evidence" value="ECO:0007669"/>
    <property type="project" value="TreeGrafter"/>
</dbReference>
<dbReference type="GO" id="GO:0043190">
    <property type="term" value="C:ATP-binding cassette (ABC) transporter complex"/>
    <property type="evidence" value="ECO:0007669"/>
    <property type="project" value="InterPro"/>
</dbReference>
<sequence>MKRILHPLLGVSAAAALTATTTHAETPDNALVMAWNIDSISTFDPAQVGEVVTNELLQNTCDMLVSFVPETESEVQPALAESWEVSEDGKTLTFHLAKDAVFPSGNPVTAQDTVWSLKRVLTLGYGNAATLTEYGFSTGNMDERITAPDDHTVVLKFGEPYPVSLVLQAIAANRVSATLDSKLLMENEQDGDLGNAYLKDKTACVGPYQLAKWNQGQGVVLEANANYTGEKPALERVLIRHVAETGTQRLLVEQGDVDIARDLTPNDLRELENVEGLHIDSVLKPQLIFWTFNTADEIFDDPNVRLAMKYLIDYQQLGDTVMQYLGTPWQSFVQAGAFGELPQDEALPFGLNPDKAKELLAEAGYPDGFEATIYIGSLPWSRPLAQHVQQNAAQIGVDFNIEQMANAQFFAKVRGRDYQTGIKAWQTGVPDAHGNASRLVMNPDNSDEAQLTQLPSWRASYQDEKLNEMVLAAVVEPDPEKRIAIYADLQKAWMESGPMAVMFQTHFVAAIRDDLKNWTWNGFQVYYGKASK</sequence>
<keyword evidence="3" id="KW-0813">Transport</keyword>
<gene>
    <name evidence="7" type="ORF">C9E81_21630</name>
</gene>
<dbReference type="CDD" id="cd08512">
    <property type="entry name" value="PBP2_NikA_DppA_OppA_like_7"/>
    <property type="match status" value="1"/>
</dbReference>
<evidence type="ECO:0000256" key="4">
    <source>
        <dbReference type="ARBA" id="ARBA00022729"/>
    </source>
</evidence>
<dbReference type="PIRSF" id="PIRSF002741">
    <property type="entry name" value="MppA"/>
    <property type="match status" value="1"/>
</dbReference>
<dbReference type="InterPro" id="IPR039424">
    <property type="entry name" value="SBP_5"/>
</dbReference>
<dbReference type="Pfam" id="PF00496">
    <property type="entry name" value="SBP_bac_5"/>
    <property type="match status" value="1"/>
</dbReference>
<dbReference type="Gene3D" id="3.90.76.10">
    <property type="entry name" value="Dipeptide-binding Protein, Domain 1"/>
    <property type="match status" value="1"/>
</dbReference>
<evidence type="ECO:0000256" key="1">
    <source>
        <dbReference type="ARBA" id="ARBA00004418"/>
    </source>
</evidence>
<accession>A0A3M0LY45</accession>
<reference evidence="7 8" key="1">
    <citation type="submission" date="2018-07" db="EMBL/GenBank/DDBJ databases">
        <authorList>
            <person name="Zhang Y."/>
            <person name="Wang L."/>
            <person name="Ma S."/>
        </authorList>
    </citation>
    <scope>NUCLEOTIDE SEQUENCE [LARGE SCALE GENOMIC DNA]</scope>
    <source>
        <strain evidence="7 8">4-2</strain>
    </source>
</reference>
<organism evidence="7 8">
    <name type="scientific">Paracoccus alkanivorans</name>
    <dbReference type="NCBI Taxonomy" id="2116655"/>
    <lineage>
        <taxon>Bacteria</taxon>
        <taxon>Pseudomonadati</taxon>
        <taxon>Pseudomonadota</taxon>
        <taxon>Alphaproteobacteria</taxon>
        <taxon>Rhodobacterales</taxon>
        <taxon>Paracoccaceae</taxon>
        <taxon>Paracoccus</taxon>
    </lineage>
</organism>